<comment type="caution">
    <text evidence="1">The sequence shown here is derived from an EMBL/GenBank/DDBJ whole genome shotgun (WGS) entry which is preliminary data.</text>
</comment>
<evidence type="ECO:0000313" key="2">
    <source>
        <dbReference type="Proteomes" id="UP000789525"/>
    </source>
</evidence>
<gene>
    <name evidence="1" type="ORF">ACOLOM_LOCUS9378</name>
</gene>
<proteinExistence type="predicted"/>
<dbReference type="Proteomes" id="UP000789525">
    <property type="component" value="Unassembled WGS sequence"/>
</dbReference>
<sequence length="250" mass="28604">LDFMITTVSTRSIALFFSNDGVVHVNNIHHHSHDNGRNKVFVDINPKNIKEFRHIYIAKDDEDNNNNFEKYSVKYTKEWNYIYLHNEKENKYYYVATVLDSVYLCSIIESKDKDPHAEEQERNNSSQRKKPEDNTISNMENVIHGLGITDECQVKDCNKLSQRIIEKALDDLSNEDQKIAGGSKKSNGDQKIAGGTEKSNDDLKIAGGTENPKITKIDKFKNKFIGKISVQKIESPNVLVDILDTGFLNY</sequence>
<dbReference type="EMBL" id="CAJVPT010027035">
    <property type="protein sequence ID" value="CAG8681892.1"/>
    <property type="molecule type" value="Genomic_DNA"/>
</dbReference>
<keyword evidence="2" id="KW-1185">Reference proteome</keyword>
<feature type="non-terminal residue" evidence="1">
    <location>
        <position position="250"/>
    </location>
</feature>
<accession>A0ACA9NYE8</accession>
<evidence type="ECO:0000313" key="1">
    <source>
        <dbReference type="EMBL" id="CAG8681892.1"/>
    </source>
</evidence>
<organism evidence="1 2">
    <name type="scientific">Acaulospora colombiana</name>
    <dbReference type="NCBI Taxonomy" id="27376"/>
    <lineage>
        <taxon>Eukaryota</taxon>
        <taxon>Fungi</taxon>
        <taxon>Fungi incertae sedis</taxon>
        <taxon>Mucoromycota</taxon>
        <taxon>Glomeromycotina</taxon>
        <taxon>Glomeromycetes</taxon>
        <taxon>Diversisporales</taxon>
        <taxon>Acaulosporaceae</taxon>
        <taxon>Acaulospora</taxon>
    </lineage>
</organism>
<protein>
    <submittedName>
        <fullName evidence="1">16270_t:CDS:1</fullName>
    </submittedName>
</protein>
<reference evidence="1" key="1">
    <citation type="submission" date="2021-06" db="EMBL/GenBank/DDBJ databases">
        <authorList>
            <person name="Kallberg Y."/>
            <person name="Tangrot J."/>
            <person name="Rosling A."/>
        </authorList>
    </citation>
    <scope>NUCLEOTIDE SEQUENCE</scope>
    <source>
        <strain evidence="1">CL356</strain>
    </source>
</reference>
<feature type="non-terminal residue" evidence="1">
    <location>
        <position position="1"/>
    </location>
</feature>
<name>A0ACA9NYE8_9GLOM</name>